<organism evidence="2 3">
    <name type="scientific">Pleuronectes platessa</name>
    <name type="common">European plaice</name>
    <dbReference type="NCBI Taxonomy" id="8262"/>
    <lineage>
        <taxon>Eukaryota</taxon>
        <taxon>Metazoa</taxon>
        <taxon>Chordata</taxon>
        <taxon>Craniata</taxon>
        <taxon>Vertebrata</taxon>
        <taxon>Euteleostomi</taxon>
        <taxon>Actinopterygii</taxon>
        <taxon>Neopterygii</taxon>
        <taxon>Teleostei</taxon>
        <taxon>Neoteleostei</taxon>
        <taxon>Acanthomorphata</taxon>
        <taxon>Carangaria</taxon>
        <taxon>Pleuronectiformes</taxon>
        <taxon>Pleuronectoidei</taxon>
        <taxon>Pleuronectidae</taxon>
        <taxon>Pleuronectes</taxon>
    </lineage>
</organism>
<reference evidence="2" key="1">
    <citation type="submission" date="2020-03" db="EMBL/GenBank/DDBJ databases">
        <authorList>
            <person name="Weist P."/>
        </authorList>
    </citation>
    <scope>NUCLEOTIDE SEQUENCE</scope>
</reference>
<feature type="signal peptide" evidence="1">
    <location>
        <begin position="1"/>
        <end position="28"/>
    </location>
</feature>
<proteinExistence type="predicted"/>
<accession>A0A9N7UDI8</accession>
<dbReference type="AlphaFoldDB" id="A0A9N7UDI8"/>
<name>A0A9N7UDI8_PLEPL</name>
<feature type="chain" id="PRO_5040204495" evidence="1">
    <location>
        <begin position="29"/>
        <end position="158"/>
    </location>
</feature>
<sequence>MSILNNKMFIYIIYLCTSLLCSRPPASPHNNINARVDVTTGLTHPDLLPPRPPFTPAALIGRTSSEGTWEVNVNKVLASPPLSSPLAISLTGRAGKMQRGIIGRLGVEGGGRSRRPVDFINQRRDERRVRKCSATSAASSLMRNNIAAGERVHSVIYR</sequence>
<evidence type="ECO:0000313" key="3">
    <source>
        <dbReference type="Proteomes" id="UP001153269"/>
    </source>
</evidence>
<keyword evidence="1" id="KW-0732">Signal</keyword>
<evidence type="ECO:0000313" key="2">
    <source>
        <dbReference type="EMBL" id="CAB1428083.1"/>
    </source>
</evidence>
<comment type="caution">
    <text evidence="2">The sequence shown here is derived from an EMBL/GenBank/DDBJ whole genome shotgun (WGS) entry which is preliminary data.</text>
</comment>
<dbReference type="Proteomes" id="UP001153269">
    <property type="component" value="Unassembled WGS sequence"/>
</dbReference>
<protein>
    <submittedName>
        <fullName evidence="2">Uncharacterized protein</fullName>
    </submittedName>
</protein>
<keyword evidence="3" id="KW-1185">Reference proteome</keyword>
<evidence type="ECO:0000256" key="1">
    <source>
        <dbReference type="SAM" id="SignalP"/>
    </source>
</evidence>
<dbReference type="EMBL" id="CADEAL010001018">
    <property type="protein sequence ID" value="CAB1428083.1"/>
    <property type="molecule type" value="Genomic_DNA"/>
</dbReference>
<gene>
    <name evidence="2" type="ORF">PLEPLA_LOCUS16037</name>
</gene>